<dbReference type="InterPro" id="IPR006273">
    <property type="entry name" value="Orotate_PRibTrfase_bac"/>
</dbReference>
<evidence type="ECO:0000256" key="4">
    <source>
        <dbReference type="ARBA" id="ARBA00022679"/>
    </source>
</evidence>
<evidence type="ECO:0000259" key="8">
    <source>
        <dbReference type="Pfam" id="PF00156"/>
    </source>
</evidence>
<dbReference type="CDD" id="cd06223">
    <property type="entry name" value="PRTases_typeI"/>
    <property type="match status" value="1"/>
</dbReference>
<dbReference type="EMBL" id="DSVL01000388">
    <property type="protein sequence ID" value="HFH30341.1"/>
    <property type="molecule type" value="Genomic_DNA"/>
</dbReference>
<comment type="function">
    <text evidence="7">Catalyzes the transfer of a ribosyl phosphate group from 5-phosphoribose 1-diphosphate to orotate, leading to the formation of orotidine monophosphate (OMP).</text>
</comment>
<sequence>MNNNADRTLELLRESGAMLEGHFLLSSGRHSDRYFQCARLLQYPDRAAEALKGVVSALREDMAAGKFAIDLVVGPAMGGIIVAYELGRQLGLPAIFTERDDSGAMTLRRGFEIQAGQRILIAEDVVTTGKSSEECAAVLEQLGGKVVALACVVDRRADRGSDQQAQGAAVRWPIYRACKVSVETWDAADCSLCKQQIPYVKPGSRKFNS</sequence>
<feature type="domain" description="Phosphoribosyltransferase" evidence="8">
    <location>
        <begin position="65"/>
        <end position="162"/>
    </location>
</feature>
<dbReference type="GO" id="GO:0019856">
    <property type="term" value="P:pyrimidine nucleobase biosynthetic process"/>
    <property type="evidence" value="ECO:0007669"/>
    <property type="project" value="InterPro"/>
</dbReference>
<evidence type="ECO:0000313" key="9">
    <source>
        <dbReference type="EMBL" id="HFH30341.1"/>
    </source>
</evidence>
<comment type="caution">
    <text evidence="9">The sequence shown here is derived from an EMBL/GenBank/DDBJ whole genome shotgun (WGS) entry which is preliminary data.</text>
</comment>
<comment type="subunit">
    <text evidence="7">Homodimer.</text>
</comment>
<feature type="binding site" evidence="7">
    <location>
        <position position="127"/>
    </location>
    <ligand>
        <name>orotate</name>
        <dbReference type="ChEBI" id="CHEBI:30839"/>
    </ligand>
</feature>
<organism evidence="9">
    <name type="scientific">Gracilinema caldarium</name>
    <dbReference type="NCBI Taxonomy" id="215591"/>
    <lineage>
        <taxon>Bacteria</taxon>
        <taxon>Pseudomonadati</taxon>
        <taxon>Spirochaetota</taxon>
        <taxon>Spirochaetia</taxon>
        <taxon>Spirochaetales</taxon>
        <taxon>Breznakiellaceae</taxon>
        <taxon>Gracilinema</taxon>
    </lineage>
</organism>
<proteinExistence type="inferred from homology"/>
<feature type="binding site" description="in other chain" evidence="7">
    <location>
        <begin position="123"/>
        <end position="131"/>
    </location>
    <ligand>
        <name>5-phospho-alpha-D-ribose 1-diphosphate</name>
        <dbReference type="ChEBI" id="CHEBI:58017"/>
        <note>ligand shared between dimeric partners</note>
    </ligand>
</feature>
<evidence type="ECO:0000256" key="5">
    <source>
        <dbReference type="ARBA" id="ARBA00022842"/>
    </source>
</evidence>
<comment type="catalytic activity">
    <reaction evidence="7">
        <text>orotidine 5'-phosphate + diphosphate = orotate + 5-phospho-alpha-D-ribose 1-diphosphate</text>
        <dbReference type="Rhea" id="RHEA:10380"/>
        <dbReference type="ChEBI" id="CHEBI:30839"/>
        <dbReference type="ChEBI" id="CHEBI:33019"/>
        <dbReference type="ChEBI" id="CHEBI:57538"/>
        <dbReference type="ChEBI" id="CHEBI:58017"/>
        <dbReference type="EC" id="2.4.2.10"/>
    </reaction>
</comment>
<keyword evidence="3 7" id="KW-0328">Glycosyltransferase</keyword>
<reference evidence="9" key="1">
    <citation type="journal article" date="2020" name="mSystems">
        <title>Genome- and Community-Level Interaction Insights into Carbon Utilization and Element Cycling Functions of Hydrothermarchaeota in Hydrothermal Sediment.</title>
        <authorList>
            <person name="Zhou Z."/>
            <person name="Liu Y."/>
            <person name="Xu W."/>
            <person name="Pan J."/>
            <person name="Luo Z.H."/>
            <person name="Li M."/>
        </authorList>
    </citation>
    <scope>NUCLEOTIDE SEQUENCE [LARGE SCALE GENOMIC DNA]</scope>
    <source>
        <strain evidence="9">SpSt-503</strain>
    </source>
</reference>
<dbReference type="GO" id="GO:0004588">
    <property type="term" value="F:orotate phosphoribosyltransferase activity"/>
    <property type="evidence" value="ECO:0007669"/>
    <property type="project" value="UniProtKB-UniRule"/>
</dbReference>
<dbReference type="EC" id="2.4.2.10" evidence="2 7"/>
<dbReference type="GO" id="GO:0000287">
    <property type="term" value="F:magnesium ion binding"/>
    <property type="evidence" value="ECO:0007669"/>
    <property type="project" value="UniProtKB-UniRule"/>
</dbReference>
<feature type="binding site" evidence="7">
    <location>
        <position position="99"/>
    </location>
    <ligand>
        <name>5-phospho-alpha-D-ribose 1-diphosphate</name>
        <dbReference type="ChEBI" id="CHEBI:58017"/>
        <note>ligand shared between dimeric partners</note>
    </ligand>
</feature>
<keyword evidence="6 7" id="KW-0665">Pyrimidine biosynthesis</keyword>
<dbReference type="PANTHER" id="PTHR19278">
    <property type="entry name" value="OROTATE PHOSPHORIBOSYLTRANSFERASE"/>
    <property type="match status" value="1"/>
</dbReference>
<dbReference type="InterPro" id="IPR000836">
    <property type="entry name" value="PRTase_dom"/>
</dbReference>
<evidence type="ECO:0000256" key="2">
    <source>
        <dbReference type="ARBA" id="ARBA00011971"/>
    </source>
</evidence>
<dbReference type="Gene3D" id="3.40.50.2020">
    <property type="match status" value="1"/>
</dbReference>
<dbReference type="Pfam" id="PF00156">
    <property type="entry name" value="Pribosyltran"/>
    <property type="match status" value="1"/>
</dbReference>
<dbReference type="PANTHER" id="PTHR19278:SF9">
    <property type="entry name" value="URIDINE 5'-MONOPHOSPHATE SYNTHASE"/>
    <property type="match status" value="1"/>
</dbReference>
<keyword evidence="5 7" id="KW-0460">Magnesium</keyword>
<dbReference type="AlphaFoldDB" id="A0A7C3IJ89"/>
<keyword evidence="4 7" id="KW-0808">Transferase</keyword>
<evidence type="ECO:0000256" key="7">
    <source>
        <dbReference type="HAMAP-Rule" id="MF_01208"/>
    </source>
</evidence>
<dbReference type="InterPro" id="IPR029057">
    <property type="entry name" value="PRTase-like"/>
</dbReference>
<dbReference type="InterPro" id="IPR023031">
    <property type="entry name" value="OPRT"/>
</dbReference>
<evidence type="ECO:0000256" key="6">
    <source>
        <dbReference type="ARBA" id="ARBA00022975"/>
    </source>
</evidence>
<dbReference type="SUPFAM" id="SSF53271">
    <property type="entry name" value="PRTase-like"/>
    <property type="match status" value="1"/>
</dbReference>
<comment type="caution">
    <text evidence="7">Lacks conserved residue(s) required for the propagation of feature annotation.</text>
</comment>
<evidence type="ECO:0000256" key="1">
    <source>
        <dbReference type="ARBA" id="ARBA00004889"/>
    </source>
</evidence>
<dbReference type="HAMAP" id="MF_01208">
    <property type="entry name" value="PyrE"/>
    <property type="match status" value="1"/>
</dbReference>
<dbReference type="GO" id="GO:0044205">
    <property type="term" value="P:'de novo' UMP biosynthetic process"/>
    <property type="evidence" value="ECO:0007669"/>
    <property type="project" value="UniProtKB-UniRule"/>
</dbReference>
<gene>
    <name evidence="7" type="primary">pyrE</name>
    <name evidence="9" type="ORF">ENS59_12680</name>
</gene>
<comment type="cofactor">
    <cofactor evidence="7">
        <name>Mg(2+)</name>
        <dbReference type="ChEBI" id="CHEBI:18420"/>
    </cofactor>
</comment>
<dbReference type="NCBIfam" id="TIGR01367">
    <property type="entry name" value="pyrE_Therm"/>
    <property type="match status" value="1"/>
</dbReference>
<name>A0A7C3IJ89_9SPIR</name>
<comment type="similarity">
    <text evidence="7">Belongs to the purine/pyrimidine phosphoribosyltransferase family. PyrE subfamily.</text>
</comment>
<comment type="pathway">
    <text evidence="1 7">Pyrimidine metabolism; UMP biosynthesis via de novo pathway; UMP from orotate: step 1/2.</text>
</comment>
<accession>A0A7C3IJ89</accession>
<protein>
    <recommendedName>
        <fullName evidence="2 7">Orotate phosphoribosyltransferase</fullName>
        <shortName evidence="7">OPRT</shortName>
        <shortName evidence="7">OPRTase</shortName>
        <ecNumber evidence="2 7">2.4.2.10</ecNumber>
    </recommendedName>
</protein>
<evidence type="ECO:0000256" key="3">
    <source>
        <dbReference type="ARBA" id="ARBA00022676"/>
    </source>
</evidence>
<dbReference type="UniPathway" id="UPA00070">
    <property type="reaction ID" value="UER00119"/>
</dbReference>
<feature type="binding site" evidence="7">
    <location>
        <position position="155"/>
    </location>
    <ligand>
        <name>orotate</name>
        <dbReference type="ChEBI" id="CHEBI:30839"/>
    </ligand>
</feature>